<dbReference type="PANTHER" id="PTHR11465:SF26">
    <property type="entry name" value="CATALASE 2"/>
    <property type="match status" value="1"/>
</dbReference>
<keyword evidence="2" id="KW-0575">Peroxidase</keyword>
<comment type="similarity">
    <text evidence="1">Belongs to the catalase family.</text>
</comment>
<gene>
    <name evidence="4" type="ORF">LIPSTDRAFT_63660</name>
</gene>
<dbReference type="InterPro" id="IPR018028">
    <property type="entry name" value="Catalase"/>
</dbReference>
<organism evidence="4 5">
    <name type="scientific">Lipomyces starkeyi NRRL Y-11557</name>
    <dbReference type="NCBI Taxonomy" id="675824"/>
    <lineage>
        <taxon>Eukaryota</taxon>
        <taxon>Fungi</taxon>
        <taxon>Dikarya</taxon>
        <taxon>Ascomycota</taxon>
        <taxon>Saccharomycotina</taxon>
        <taxon>Lipomycetes</taxon>
        <taxon>Lipomycetales</taxon>
        <taxon>Lipomycetaceae</taxon>
        <taxon>Lipomyces</taxon>
    </lineage>
</organism>
<dbReference type="GO" id="GO:0020037">
    <property type="term" value="F:heme binding"/>
    <property type="evidence" value="ECO:0007669"/>
    <property type="project" value="InterPro"/>
</dbReference>
<reference evidence="4 5" key="1">
    <citation type="journal article" date="2016" name="Proc. Natl. Acad. Sci. U.S.A.">
        <title>Comparative genomics of biotechnologically important yeasts.</title>
        <authorList>
            <person name="Riley R."/>
            <person name="Haridas S."/>
            <person name="Wolfe K.H."/>
            <person name="Lopes M.R."/>
            <person name="Hittinger C.T."/>
            <person name="Goeker M."/>
            <person name="Salamov A.A."/>
            <person name="Wisecaver J.H."/>
            <person name="Long T.M."/>
            <person name="Calvey C.H."/>
            <person name="Aerts A.L."/>
            <person name="Barry K.W."/>
            <person name="Choi C."/>
            <person name="Clum A."/>
            <person name="Coughlan A.Y."/>
            <person name="Deshpande S."/>
            <person name="Douglass A.P."/>
            <person name="Hanson S.J."/>
            <person name="Klenk H.-P."/>
            <person name="LaButti K.M."/>
            <person name="Lapidus A."/>
            <person name="Lindquist E.A."/>
            <person name="Lipzen A.M."/>
            <person name="Meier-Kolthoff J.P."/>
            <person name="Ohm R.A."/>
            <person name="Otillar R.P."/>
            <person name="Pangilinan J.L."/>
            <person name="Peng Y."/>
            <person name="Rokas A."/>
            <person name="Rosa C.A."/>
            <person name="Scheuner C."/>
            <person name="Sibirny A.A."/>
            <person name="Slot J.C."/>
            <person name="Stielow J.B."/>
            <person name="Sun H."/>
            <person name="Kurtzman C.P."/>
            <person name="Blackwell M."/>
            <person name="Grigoriev I.V."/>
            <person name="Jeffries T.W."/>
        </authorList>
    </citation>
    <scope>NUCLEOTIDE SEQUENCE [LARGE SCALE GENOMIC DNA]</scope>
    <source>
        <strain evidence="4 5">NRRL Y-11557</strain>
    </source>
</reference>
<sequence length="110" mass="11961">MQSGRLIILLLKGVDSTSVQVRNGSGGGIVLLQDTRLIETLAHISRERIPERVVHAEAAGGYGVFEVTHDCSDITSASFLNAVGGERSFADTVRDVHGWAMKLYTENYDN</sequence>
<dbReference type="OrthoDB" id="6880011at2759"/>
<keyword evidence="2" id="KW-0560">Oxidoreductase</keyword>
<dbReference type="GO" id="GO:0042744">
    <property type="term" value="P:hydrogen peroxide catabolic process"/>
    <property type="evidence" value="ECO:0007669"/>
    <property type="project" value="UniProtKB-KW"/>
</dbReference>
<dbReference type="PROSITE" id="PS51402">
    <property type="entry name" value="CATALASE_3"/>
    <property type="match status" value="1"/>
</dbReference>
<dbReference type="InterPro" id="IPR024708">
    <property type="entry name" value="Catalase_AS"/>
</dbReference>
<name>A0A1E3Q4G4_LIPST</name>
<dbReference type="SUPFAM" id="SSF56634">
    <property type="entry name" value="Heme-dependent catalase-like"/>
    <property type="match status" value="1"/>
</dbReference>
<proteinExistence type="inferred from homology"/>
<dbReference type="GO" id="GO:0004096">
    <property type="term" value="F:catalase activity"/>
    <property type="evidence" value="ECO:0007669"/>
    <property type="project" value="InterPro"/>
</dbReference>
<dbReference type="STRING" id="675824.A0A1E3Q4G4"/>
<dbReference type="EMBL" id="KV454295">
    <property type="protein sequence ID" value="ODQ72374.1"/>
    <property type="molecule type" value="Genomic_DNA"/>
</dbReference>
<keyword evidence="5" id="KW-1185">Reference proteome</keyword>
<keyword evidence="2" id="KW-0376">Hydrogen peroxide</keyword>
<feature type="domain" description="Catalase core" evidence="3">
    <location>
        <begin position="23"/>
        <end position="107"/>
    </location>
</feature>
<dbReference type="AlphaFoldDB" id="A0A1E3Q4G4"/>
<dbReference type="PROSITE" id="PS00438">
    <property type="entry name" value="CATALASE_2"/>
    <property type="match status" value="1"/>
</dbReference>
<dbReference type="Proteomes" id="UP000094385">
    <property type="component" value="Unassembled WGS sequence"/>
</dbReference>
<accession>A0A1E3Q4G4</accession>
<dbReference type="GO" id="GO:0042542">
    <property type="term" value="P:response to hydrogen peroxide"/>
    <property type="evidence" value="ECO:0007669"/>
    <property type="project" value="TreeGrafter"/>
</dbReference>
<dbReference type="InterPro" id="IPR020835">
    <property type="entry name" value="Catalase_sf"/>
</dbReference>
<protein>
    <recommendedName>
        <fullName evidence="3">Catalase core domain-containing protein</fullName>
    </recommendedName>
</protein>
<evidence type="ECO:0000256" key="1">
    <source>
        <dbReference type="ARBA" id="ARBA00005329"/>
    </source>
</evidence>
<evidence type="ECO:0000256" key="2">
    <source>
        <dbReference type="ARBA" id="ARBA00023324"/>
    </source>
</evidence>
<evidence type="ECO:0000313" key="5">
    <source>
        <dbReference type="Proteomes" id="UP000094385"/>
    </source>
</evidence>
<evidence type="ECO:0000313" key="4">
    <source>
        <dbReference type="EMBL" id="ODQ72374.1"/>
    </source>
</evidence>
<dbReference type="GO" id="GO:0005739">
    <property type="term" value="C:mitochondrion"/>
    <property type="evidence" value="ECO:0007669"/>
    <property type="project" value="TreeGrafter"/>
</dbReference>
<dbReference type="Gene3D" id="2.40.180.10">
    <property type="entry name" value="Catalase core domain"/>
    <property type="match status" value="1"/>
</dbReference>
<dbReference type="Pfam" id="PF00199">
    <property type="entry name" value="Catalase"/>
    <property type="match status" value="1"/>
</dbReference>
<evidence type="ECO:0000259" key="3">
    <source>
        <dbReference type="Pfam" id="PF00199"/>
    </source>
</evidence>
<dbReference type="PANTHER" id="PTHR11465">
    <property type="entry name" value="CATALASE"/>
    <property type="match status" value="1"/>
</dbReference>
<dbReference type="GO" id="GO:0005777">
    <property type="term" value="C:peroxisome"/>
    <property type="evidence" value="ECO:0007669"/>
    <property type="project" value="TreeGrafter"/>
</dbReference>
<dbReference type="InterPro" id="IPR011614">
    <property type="entry name" value="Catalase_core"/>
</dbReference>